<dbReference type="AlphaFoldDB" id="A0A1M5GS64"/>
<dbReference type="STRING" id="871325.SAMN05444349_1812"/>
<dbReference type="Pfam" id="PF06603">
    <property type="entry name" value="UpxZ"/>
    <property type="match status" value="1"/>
</dbReference>
<dbReference type="InterPro" id="IPR038533">
    <property type="entry name" value="UpxZ_sf"/>
</dbReference>
<proteinExistence type="predicted"/>
<evidence type="ECO:0000313" key="2">
    <source>
        <dbReference type="Proteomes" id="UP000184436"/>
    </source>
</evidence>
<dbReference type="Gene3D" id="1.25.40.810">
    <property type="entry name" value="UpxZ"/>
    <property type="match status" value="1"/>
</dbReference>
<dbReference type="EMBL" id="FQVD01000081">
    <property type="protein sequence ID" value="SHG06467.1"/>
    <property type="molecule type" value="Genomic_DNA"/>
</dbReference>
<dbReference type="Proteomes" id="UP000184436">
    <property type="component" value="Unassembled WGS sequence"/>
</dbReference>
<organism evidence="1 2">
    <name type="scientific">Bacteroides faecichinchillae</name>
    <dbReference type="NCBI Taxonomy" id="871325"/>
    <lineage>
        <taxon>Bacteria</taxon>
        <taxon>Pseudomonadati</taxon>
        <taxon>Bacteroidota</taxon>
        <taxon>Bacteroidia</taxon>
        <taxon>Bacteroidales</taxon>
        <taxon>Bacteroidaceae</taxon>
        <taxon>Bacteroides</taxon>
    </lineage>
</organism>
<dbReference type="OrthoDB" id="1043520at2"/>
<reference evidence="1 2" key="1">
    <citation type="submission" date="2016-11" db="EMBL/GenBank/DDBJ databases">
        <authorList>
            <person name="Jaros S."/>
            <person name="Januszkiewicz K."/>
            <person name="Wedrychowicz H."/>
        </authorList>
    </citation>
    <scope>NUCLEOTIDE SEQUENCE [LARGE SCALE GENOMIC DNA]</scope>
    <source>
        <strain evidence="1 2">DSM 26883</strain>
    </source>
</reference>
<dbReference type="RefSeq" id="WP_073350536.1">
    <property type="nucleotide sequence ID" value="NZ_FQVD01000081.1"/>
</dbReference>
<dbReference type="InterPro" id="IPR010570">
    <property type="entry name" value="UpxZ_fam"/>
</dbReference>
<sequence>MDTVVLQDKIDHLLRSVRRLLPVGSDVCYLYSDDFSQLHQSIRNQLNELYPLRGETMEQDASLCLALLLGYSVSMYANPEEESKKYNTLVRSRHVLQTLSASSLKEQLLTVYHELTESFEPIENF</sequence>
<evidence type="ECO:0000313" key="1">
    <source>
        <dbReference type="EMBL" id="SHG06467.1"/>
    </source>
</evidence>
<gene>
    <name evidence="1" type="ORF">SAMN05444349_1812</name>
</gene>
<accession>A0A1M5GS64</accession>
<name>A0A1M5GS64_9BACE</name>
<protein>
    <submittedName>
        <fullName evidence="1">UpxZ family of transcription anti-terminator antagonists</fullName>
    </submittedName>
</protein>
<keyword evidence="2" id="KW-1185">Reference proteome</keyword>